<dbReference type="Gene3D" id="3.30.450.20">
    <property type="entry name" value="PAS domain"/>
    <property type="match status" value="1"/>
</dbReference>
<dbReference type="EMBL" id="LHPJ01000005">
    <property type="protein sequence ID" value="KOO04184.1"/>
    <property type="molecule type" value="Genomic_DNA"/>
</dbReference>
<dbReference type="Gene3D" id="3.20.20.450">
    <property type="entry name" value="EAL domain"/>
    <property type="match status" value="1"/>
</dbReference>
<comment type="caution">
    <text evidence="4">The sequence shown here is derived from an EMBL/GenBank/DDBJ whole genome shotgun (WGS) entry which is preliminary data.</text>
</comment>
<sequence length="584" mass="67016">MSQFLNNIVPYPKDSHRSDYLMVDQQDTEQTSFVLTEADLDELMDKNVRHIVDVLNDGLFYMSEAGHIRFYSSTFYEQFGRLSGSSTLQAWLEIVHPLDRERLQDEVDNHIRHDGEKFSTQYRVRNKYDQYVWIQGTAVIKTVNNQKIMIGCHKDISDKKLKEVYGHRLATAANEQKLTLDLENTPPEEPLNSLLYIQVANIRSYLSLYGSDIINDVFSHLQVAVDRLSYYSLELYRIRSDDFAILLQGENTKEALLHLGEQISKHYYESVKANDSLYGTEISIGIYPNFPLQTGTEEALNIAFKTSQFASQHDDHRVSLYGGSTKAKVERHFYIERQLGNAIKQEILSVKYQPIVCAKQNKIASFEALVRWKSAEFGDIYPDEFISVAEQKGMIVDLGYLVFKKACEFLHRYQDTHGNQVRINVNVSVIQLLNPKFPNTVKALAEQYNVDTQNIVLELTETLILDGNRNAVEQLNRLKKYGFQLALDDFGAGYSSLNSFFDLPLQQIKIDRSIALRSLNNPATFEYLSFVVQLCKTYDVDIVIEGIEDPNMQKVFTDMGASYLQGYWFSKPLSIASASHYTLI</sequence>
<dbReference type="Gene3D" id="3.30.70.270">
    <property type="match status" value="1"/>
</dbReference>
<dbReference type="InterPro" id="IPR050706">
    <property type="entry name" value="Cyclic-di-GMP_PDE-like"/>
</dbReference>
<dbReference type="GO" id="GO:0016301">
    <property type="term" value="F:kinase activity"/>
    <property type="evidence" value="ECO:0007669"/>
    <property type="project" value="UniProtKB-KW"/>
</dbReference>
<name>A0A0M0HQ49_VIBNE</name>
<dbReference type="InterPro" id="IPR035965">
    <property type="entry name" value="PAS-like_dom_sf"/>
</dbReference>
<dbReference type="SUPFAM" id="SSF55073">
    <property type="entry name" value="Nucleotide cyclase"/>
    <property type="match status" value="1"/>
</dbReference>
<dbReference type="PATRIC" id="fig|693.5.peg.918"/>
<dbReference type="Proteomes" id="UP000037515">
    <property type="component" value="Unassembled WGS sequence"/>
</dbReference>
<dbReference type="InterPro" id="IPR013655">
    <property type="entry name" value="PAS_fold_3"/>
</dbReference>
<dbReference type="CDD" id="cd01948">
    <property type="entry name" value="EAL"/>
    <property type="match status" value="1"/>
</dbReference>
<dbReference type="STRING" id="693.AKJ17_04520"/>
<dbReference type="InterPro" id="IPR035919">
    <property type="entry name" value="EAL_sf"/>
</dbReference>
<feature type="domain" description="PAS" evidence="1">
    <location>
        <begin position="44"/>
        <end position="114"/>
    </location>
</feature>
<dbReference type="InterPro" id="IPR000160">
    <property type="entry name" value="GGDEF_dom"/>
</dbReference>
<dbReference type="PROSITE" id="PS50112">
    <property type="entry name" value="PAS"/>
    <property type="match status" value="1"/>
</dbReference>
<feature type="domain" description="EAL" evidence="2">
    <location>
        <begin position="332"/>
        <end position="584"/>
    </location>
</feature>
<dbReference type="OrthoDB" id="9805474at2"/>
<dbReference type="SMART" id="SM00052">
    <property type="entry name" value="EAL"/>
    <property type="match status" value="1"/>
</dbReference>
<organism evidence="4 5">
    <name type="scientific">Vibrio nereis</name>
    <dbReference type="NCBI Taxonomy" id="693"/>
    <lineage>
        <taxon>Bacteria</taxon>
        <taxon>Pseudomonadati</taxon>
        <taxon>Pseudomonadota</taxon>
        <taxon>Gammaproteobacteria</taxon>
        <taxon>Vibrionales</taxon>
        <taxon>Vibrionaceae</taxon>
        <taxon>Vibrio</taxon>
    </lineage>
</organism>
<dbReference type="SUPFAM" id="SSF55785">
    <property type="entry name" value="PYP-like sensor domain (PAS domain)"/>
    <property type="match status" value="1"/>
</dbReference>
<dbReference type="InterPro" id="IPR000014">
    <property type="entry name" value="PAS"/>
</dbReference>
<dbReference type="Pfam" id="PF08447">
    <property type="entry name" value="PAS_3"/>
    <property type="match status" value="1"/>
</dbReference>
<dbReference type="PANTHER" id="PTHR33121:SF79">
    <property type="entry name" value="CYCLIC DI-GMP PHOSPHODIESTERASE PDED-RELATED"/>
    <property type="match status" value="1"/>
</dbReference>
<dbReference type="PANTHER" id="PTHR33121">
    <property type="entry name" value="CYCLIC DI-GMP PHOSPHODIESTERASE PDEF"/>
    <property type="match status" value="1"/>
</dbReference>
<dbReference type="GO" id="GO:0071111">
    <property type="term" value="F:cyclic-guanylate-specific phosphodiesterase activity"/>
    <property type="evidence" value="ECO:0007669"/>
    <property type="project" value="InterPro"/>
</dbReference>
<dbReference type="PROSITE" id="PS50887">
    <property type="entry name" value="GGDEF"/>
    <property type="match status" value="1"/>
</dbReference>
<evidence type="ECO:0000259" key="3">
    <source>
        <dbReference type="PROSITE" id="PS50887"/>
    </source>
</evidence>
<keyword evidence="4" id="KW-0808">Transferase</keyword>
<dbReference type="Pfam" id="PF00563">
    <property type="entry name" value="EAL"/>
    <property type="match status" value="1"/>
</dbReference>
<keyword evidence="4" id="KW-0418">Kinase</keyword>
<dbReference type="AlphaFoldDB" id="A0A0M0HQ49"/>
<accession>A0A0M0HQ49</accession>
<feature type="domain" description="GGDEF" evidence="3">
    <location>
        <begin position="190"/>
        <end position="323"/>
    </location>
</feature>
<dbReference type="SMART" id="SM00091">
    <property type="entry name" value="PAS"/>
    <property type="match status" value="1"/>
</dbReference>
<dbReference type="InterPro" id="IPR043128">
    <property type="entry name" value="Rev_trsase/Diguanyl_cyclase"/>
</dbReference>
<proteinExistence type="predicted"/>
<dbReference type="NCBIfam" id="TIGR00229">
    <property type="entry name" value="sensory_box"/>
    <property type="match status" value="1"/>
</dbReference>
<evidence type="ECO:0000313" key="5">
    <source>
        <dbReference type="Proteomes" id="UP000037515"/>
    </source>
</evidence>
<dbReference type="CDD" id="cd00130">
    <property type="entry name" value="PAS"/>
    <property type="match status" value="1"/>
</dbReference>
<evidence type="ECO:0000313" key="4">
    <source>
        <dbReference type="EMBL" id="KOO04184.1"/>
    </source>
</evidence>
<evidence type="ECO:0000259" key="2">
    <source>
        <dbReference type="PROSITE" id="PS50883"/>
    </source>
</evidence>
<dbReference type="PROSITE" id="PS50883">
    <property type="entry name" value="EAL"/>
    <property type="match status" value="1"/>
</dbReference>
<dbReference type="InterPro" id="IPR029787">
    <property type="entry name" value="Nucleotide_cyclase"/>
</dbReference>
<dbReference type="RefSeq" id="WP_053394595.1">
    <property type="nucleotide sequence ID" value="NZ_LHPJ01000005.1"/>
</dbReference>
<dbReference type="InterPro" id="IPR001633">
    <property type="entry name" value="EAL_dom"/>
</dbReference>
<evidence type="ECO:0000259" key="1">
    <source>
        <dbReference type="PROSITE" id="PS50112"/>
    </source>
</evidence>
<reference evidence="5" key="1">
    <citation type="submission" date="2015-08" db="EMBL/GenBank/DDBJ databases">
        <title>Vibrio galatheae sp. nov., a novel member of the Vibrionaceae family isolated from the Solomon Islands.</title>
        <authorList>
            <person name="Giubergia S."/>
            <person name="Machado H."/>
            <person name="Mateiu R.V."/>
            <person name="Gram L."/>
        </authorList>
    </citation>
    <scope>NUCLEOTIDE SEQUENCE [LARGE SCALE GENOMIC DNA]</scope>
    <source>
        <strain evidence="5">DSM 19584</strain>
    </source>
</reference>
<keyword evidence="5" id="KW-1185">Reference proteome</keyword>
<gene>
    <name evidence="4" type="ORF">AKJ17_04520</name>
</gene>
<dbReference type="SUPFAM" id="SSF141868">
    <property type="entry name" value="EAL domain-like"/>
    <property type="match status" value="1"/>
</dbReference>
<protein>
    <submittedName>
        <fullName evidence="4">Histidine kinase</fullName>
    </submittedName>
</protein>